<keyword evidence="2" id="KW-1185">Reference proteome</keyword>
<comment type="caution">
    <text evidence="1">The sequence shown here is derived from an EMBL/GenBank/DDBJ whole genome shotgun (WGS) entry which is preliminary data.</text>
</comment>
<dbReference type="Proteomes" id="UP000286415">
    <property type="component" value="Unassembled WGS sequence"/>
</dbReference>
<reference evidence="1 2" key="1">
    <citation type="journal article" date="2018" name="Biotechnol. Adv.">
        <title>Improved genomic resources and new bioinformatic workflow for the carcinogenic parasite Clonorchis sinensis: Biotechnological implications.</title>
        <authorList>
            <person name="Wang D."/>
            <person name="Korhonen P.K."/>
            <person name="Gasser R.B."/>
            <person name="Young N.D."/>
        </authorList>
    </citation>
    <scope>NUCLEOTIDE SEQUENCE [LARGE SCALE GENOMIC DNA]</scope>
    <source>
        <strain evidence="1">Cs-k2</strain>
    </source>
</reference>
<accession>A0A8T1MFT7</accession>
<dbReference type="OrthoDB" id="6252271at2759"/>
<evidence type="ECO:0000313" key="2">
    <source>
        <dbReference type="Proteomes" id="UP000286415"/>
    </source>
</evidence>
<protein>
    <recommendedName>
        <fullName evidence="3">UBA domain-containing protein</fullName>
    </recommendedName>
</protein>
<dbReference type="SUPFAM" id="SSF54277">
    <property type="entry name" value="CAD &amp; PB1 domains"/>
    <property type="match status" value="1"/>
</dbReference>
<proteinExistence type="predicted"/>
<dbReference type="EMBL" id="NIRI02000042">
    <property type="protein sequence ID" value="KAG5448033.1"/>
    <property type="molecule type" value="Genomic_DNA"/>
</dbReference>
<gene>
    <name evidence="1" type="ORF">CSKR_200651</name>
</gene>
<evidence type="ECO:0000313" key="1">
    <source>
        <dbReference type="EMBL" id="KAG5448033.1"/>
    </source>
</evidence>
<dbReference type="AlphaFoldDB" id="A0A8T1MFT7"/>
<evidence type="ECO:0008006" key="3">
    <source>
        <dbReference type="Google" id="ProtNLM"/>
    </source>
</evidence>
<sequence>MPLYKLVLKSERTDRKQEIFCWNSIGSLTWERLIEKLNSIYNVSEGNYLVTWFDGQDHCTLHDTNELQDAETQLRHSSNPENTLWLNITLLQENTAGEKPNSDSVQKGLACDVPVNRQTQQQSGVSRPGVQQKTKHHVVRTTYPTNCAQATTSNAAPQNGLHQTQPAEHWNGTQSCFSLDNDPLSFCIPRPQLESDLAHEYNRNRSRPNPFNVNLTPRKLSPSATTLLSLANRSKNQPQYVKSRLEALRAMGFEQDDLALTTMIRECYGDLNRVIERLTCF</sequence>
<reference evidence="1 2" key="2">
    <citation type="journal article" date="2021" name="Genomics">
        <title>High-quality reference genome for Clonorchis sinensis.</title>
        <authorList>
            <person name="Young N.D."/>
            <person name="Stroehlein A.J."/>
            <person name="Kinkar L."/>
            <person name="Wang T."/>
            <person name="Sohn W.M."/>
            <person name="Chang B.C.H."/>
            <person name="Kaur P."/>
            <person name="Weisz D."/>
            <person name="Dudchenko O."/>
            <person name="Aiden E.L."/>
            <person name="Korhonen P.K."/>
            <person name="Gasser R.B."/>
        </authorList>
    </citation>
    <scope>NUCLEOTIDE SEQUENCE [LARGE SCALE GENOMIC DNA]</scope>
    <source>
        <strain evidence="1">Cs-k2</strain>
    </source>
</reference>
<name>A0A8T1MFT7_CLOSI</name>
<organism evidence="1 2">
    <name type="scientific">Clonorchis sinensis</name>
    <name type="common">Chinese liver fluke</name>
    <dbReference type="NCBI Taxonomy" id="79923"/>
    <lineage>
        <taxon>Eukaryota</taxon>
        <taxon>Metazoa</taxon>
        <taxon>Spiralia</taxon>
        <taxon>Lophotrochozoa</taxon>
        <taxon>Platyhelminthes</taxon>
        <taxon>Trematoda</taxon>
        <taxon>Digenea</taxon>
        <taxon>Opisthorchiida</taxon>
        <taxon>Opisthorchiata</taxon>
        <taxon>Opisthorchiidae</taxon>
        <taxon>Clonorchis</taxon>
    </lineage>
</organism>